<evidence type="ECO:0000259" key="7">
    <source>
        <dbReference type="Pfam" id="PF00753"/>
    </source>
</evidence>
<comment type="cofactor">
    <cofactor evidence="1">
        <name>Zn(2+)</name>
        <dbReference type="ChEBI" id="CHEBI:29105"/>
    </cofactor>
</comment>
<dbReference type="AlphaFoldDB" id="A0A0N0NH58"/>
<proteinExistence type="inferred from homology"/>
<dbReference type="CDD" id="cd07730">
    <property type="entry name" value="metallo-hydrolase-like_MBL-fold"/>
    <property type="match status" value="1"/>
</dbReference>
<evidence type="ECO:0000256" key="4">
    <source>
        <dbReference type="ARBA" id="ARBA00022801"/>
    </source>
</evidence>
<evidence type="ECO:0000256" key="6">
    <source>
        <dbReference type="SAM" id="MobiDB-lite"/>
    </source>
</evidence>
<keyword evidence="9" id="KW-1185">Reference proteome</keyword>
<dbReference type="InterPro" id="IPR051013">
    <property type="entry name" value="MBL_superfamily_lactonases"/>
</dbReference>
<name>A0A0N0NH58_9EURO</name>
<evidence type="ECO:0000256" key="1">
    <source>
        <dbReference type="ARBA" id="ARBA00001947"/>
    </source>
</evidence>
<dbReference type="OrthoDB" id="10250730at2759"/>
<dbReference type="STRING" id="1664694.A0A0N0NH58"/>
<feature type="region of interest" description="Disordered" evidence="6">
    <location>
        <begin position="290"/>
        <end position="313"/>
    </location>
</feature>
<keyword evidence="4" id="KW-0378">Hydrolase</keyword>
<dbReference type="InterPro" id="IPR001279">
    <property type="entry name" value="Metallo-B-lactamas"/>
</dbReference>
<protein>
    <recommendedName>
        <fullName evidence="7">Metallo-beta-lactamase domain-containing protein</fullName>
    </recommendedName>
</protein>
<reference evidence="8 9" key="1">
    <citation type="submission" date="2015-06" db="EMBL/GenBank/DDBJ databases">
        <title>Draft genome of the ant-associated black yeast Phialophora attae CBS 131958.</title>
        <authorList>
            <person name="Moreno L.F."/>
            <person name="Stielow B.J."/>
            <person name="de Hoog S."/>
            <person name="Vicente V.A."/>
            <person name="Weiss V.A."/>
            <person name="de Vries M."/>
            <person name="Cruz L.M."/>
            <person name="Souza E.M."/>
        </authorList>
    </citation>
    <scope>NUCLEOTIDE SEQUENCE [LARGE SCALE GENOMIC DNA]</scope>
    <source>
        <strain evidence="8 9">CBS 131958</strain>
    </source>
</reference>
<dbReference type="SUPFAM" id="SSF56281">
    <property type="entry name" value="Metallo-hydrolase/oxidoreductase"/>
    <property type="match status" value="1"/>
</dbReference>
<accession>A0A0N0NH58</accession>
<dbReference type="EMBL" id="LFJN01000069">
    <property type="protein sequence ID" value="KPI34301.1"/>
    <property type="molecule type" value="Genomic_DNA"/>
</dbReference>
<dbReference type="Gene3D" id="3.60.15.10">
    <property type="entry name" value="Ribonuclease Z/Hydroxyacylglutathione hydrolase-like"/>
    <property type="match status" value="1"/>
</dbReference>
<gene>
    <name evidence="8" type="ORF">AB675_11072</name>
</gene>
<keyword evidence="3" id="KW-0479">Metal-binding</keyword>
<sequence>MAKVSVHALNAGSLTIPEKFFVDPADPGIKFTVPSLSFLIQHVTPEKTTRIVFDLGIRRDLSLYPDVLQKHIDSRQPITGEPDVVASLKEGGLSPDDIDYVILSHVHYDHVGYPADFSNLKTKFVVGPGALDLLSGKTTLNIGSHSHFEPDLLPTDQNRVIALPEPTSSAAETSDYQWQPLPPFAAAIPFPSASSRECFIINAPGHLPGHINLLCRVDASSSDDDDAANSNDPPRWIYLGGDACHDIRLFTGEREIATWTDTEGRACCIHADRKATMETLRKMRVANEEGFALPPPANDGQQEGGKEATTEGKGTVEVVFAHNWAWEKDAKDRGRFWPGSL</sequence>
<comment type="similarity">
    <text evidence="2">Belongs to the metallo-beta-lactamase superfamily.</text>
</comment>
<organism evidence="8 9">
    <name type="scientific">Cyphellophora attinorum</name>
    <dbReference type="NCBI Taxonomy" id="1664694"/>
    <lineage>
        <taxon>Eukaryota</taxon>
        <taxon>Fungi</taxon>
        <taxon>Dikarya</taxon>
        <taxon>Ascomycota</taxon>
        <taxon>Pezizomycotina</taxon>
        <taxon>Eurotiomycetes</taxon>
        <taxon>Chaetothyriomycetidae</taxon>
        <taxon>Chaetothyriales</taxon>
        <taxon>Cyphellophoraceae</taxon>
        <taxon>Cyphellophora</taxon>
    </lineage>
</organism>
<comment type="caution">
    <text evidence="8">The sequence shown here is derived from an EMBL/GenBank/DDBJ whole genome shotgun (WGS) entry which is preliminary data.</text>
</comment>
<dbReference type="InterPro" id="IPR036866">
    <property type="entry name" value="RibonucZ/Hydroxyglut_hydro"/>
</dbReference>
<feature type="domain" description="Metallo-beta-lactamase" evidence="7">
    <location>
        <begin position="34"/>
        <end position="112"/>
    </location>
</feature>
<dbReference type="Pfam" id="PF00753">
    <property type="entry name" value="Lactamase_B"/>
    <property type="match status" value="1"/>
</dbReference>
<evidence type="ECO:0000313" key="8">
    <source>
        <dbReference type="EMBL" id="KPI34301.1"/>
    </source>
</evidence>
<dbReference type="RefSeq" id="XP_017994264.1">
    <property type="nucleotide sequence ID" value="XM_018139887.1"/>
</dbReference>
<evidence type="ECO:0000256" key="5">
    <source>
        <dbReference type="ARBA" id="ARBA00022833"/>
    </source>
</evidence>
<dbReference type="PANTHER" id="PTHR42978">
    <property type="entry name" value="QUORUM-QUENCHING LACTONASE YTNP-RELATED-RELATED"/>
    <property type="match status" value="1"/>
</dbReference>
<dbReference type="VEuPathDB" id="FungiDB:AB675_11072"/>
<dbReference type="GO" id="GO:0016787">
    <property type="term" value="F:hydrolase activity"/>
    <property type="evidence" value="ECO:0007669"/>
    <property type="project" value="UniProtKB-KW"/>
</dbReference>
<evidence type="ECO:0000256" key="3">
    <source>
        <dbReference type="ARBA" id="ARBA00022723"/>
    </source>
</evidence>
<dbReference type="GO" id="GO:0046872">
    <property type="term" value="F:metal ion binding"/>
    <property type="evidence" value="ECO:0007669"/>
    <property type="project" value="UniProtKB-KW"/>
</dbReference>
<dbReference type="PANTHER" id="PTHR42978:SF2">
    <property type="entry name" value="102 KBASES UNSTABLE REGION: FROM 1 TO 119443"/>
    <property type="match status" value="1"/>
</dbReference>
<dbReference type="GeneID" id="28731767"/>
<evidence type="ECO:0000256" key="2">
    <source>
        <dbReference type="ARBA" id="ARBA00007749"/>
    </source>
</evidence>
<dbReference type="Proteomes" id="UP000038010">
    <property type="component" value="Unassembled WGS sequence"/>
</dbReference>
<keyword evidence="5" id="KW-0862">Zinc</keyword>
<evidence type="ECO:0000313" key="9">
    <source>
        <dbReference type="Proteomes" id="UP000038010"/>
    </source>
</evidence>